<sequence length="280" mass="30664">MSDASTLGTVLRERRERTRPEQVGVFGHGRRRTGGLRREELAELAGVSADHLKRMEQGRRHPSPGVLNALARALRVSRAEYEHLCALAGYAPVEGRVPRRLSAGARRLVDRIENTPVCVLDATWTVVGWNRAWEALACGVPSLHPREGNIPWRVFVGQGGRVLRSPGDDARFRRLLVAELHAASTRYPADEDLASLTADLQRASAVFAELWASTPTAGQHDSRMLLRHEDLGQIALDCDTVHIPDGDLRAVVFTADPGSADATALTEFQLDARGAHSGRQ</sequence>
<dbReference type="Proteomes" id="UP001597419">
    <property type="component" value="Unassembled WGS sequence"/>
</dbReference>
<protein>
    <submittedName>
        <fullName evidence="3">Helix-turn-helix domain-containing protein</fullName>
    </submittedName>
</protein>
<name>A0ABW5GV14_9PSEU</name>
<feature type="domain" description="HTH cro/C1-type" evidence="2">
    <location>
        <begin position="35"/>
        <end position="81"/>
    </location>
</feature>
<feature type="region of interest" description="Disordered" evidence="1">
    <location>
        <begin position="1"/>
        <end position="20"/>
    </location>
</feature>
<dbReference type="PROSITE" id="PS50943">
    <property type="entry name" value="HTH_CROC1"/>
    <property type="match status" value="1"/>
</dbReference>
<dbReference type="InterPro" id="IPR010982">
    <property type="entry name" value="Lambda_DNA-bd_dom_sf"/>
</dbReference>
<keyword evidence="4" id="KW-1185">Reference proteome</keyword>
<dbReference type="Pfam" id="PF17765">
    <property type="entry name" value="MLTR_LBD"/>
    <property type="match status" value="1"/>
</dbReference>
<reference evidence="4" key="1">
    <citation type="journal article" date="2019" name="Int. J. Syst. Evol. Microbiol.">
        <title>The Global Catalogue of Microorganisms (GCM) 10K type strain sequencing project: providing services to taxonomists for standard genome sequencing and annotation.</title>
        <authorList>
            <consortium name="The Broad Institute Genomics Platform"/>
            <consortium name="The Broad Institute Genome Sequencing Center for Infectious Disease"/>
            <person name="Wu L."/>
            <person name="Ma J."/>
        </authorList>
    </citation>
    <scope>NUCLEOTIDE SEQUENCE [LARGE SCALE GENOMIC DNA]</scope>
    <source>
        <strain evidence="4">CGMCC 4.7643</strain>
    </source>
</reference>
<dbReference type="PANTHER" id="PTHR35010">
    <property type="entry name" value="BLL4672 PROTEIN-RELATED"/>
    <property type="match status" value="1"/>
</dbReference>
<evidence type="ECO:0000313" key="3">
    <source>
        <dbReference type="EMBL" id="MFD2464648.1"/>
    </source>
</evidence>
<dbReference type="SUPFAM" id="SSF47413">
    <property type="entry name" value="lambda repressor-like DNA-binding domains"/>
    <property type="match status" value="1"/>
</dbReference>
<dbReference type="CDD" id="cd00093">
    <property type="entry name" value="HTH_XRE"/>
    <property type="match status" value="1"/>
</dbReference>
<feature type="compositionally biased region" description="Basic and acidic residues" evidence="1">
    <location>
        <begin position="11"/>
        <end position="20"/>
    </location>
</feature>
<comment type="caution">
    <text evidence="3">The sequence shown here is derived from an EMBL/GenBank/DDBJ whole genome shotgun (WGS) entry which is preliminary data.</text>
</comment>
<dbReference type="RefSeq" id="WP_345385891.1">
    <property type="nucleotide sequence ID" value="NZ_BAABHG010000001.1"/>
</dbReference>
<dbReference type="PANTHER" id="PTHR35010:SF2">
    <property type="entry name" value="BLL4672 PROTEIN"/>
    <property type="match status" value="1"/>
</dbReference>
<dbReference type="Pfam" id="PF13560">
    <property type="entry name" value="HTH_31"/>
    <property type="match status" value="1"/>
</dbReference>
<evidence type="ECO:0000313" key="4">
    <source>
        <dbReference type="Proteomes" id="UP001597419"/>
    </source>
</evidence>
<dbReference type="EMBL" id="JBHUKU010000026">
    <property type="protein sequence ID" value="MFD2464648.1"/>
    <property type="molecule type" value="Genomic_DNA"/>
</dbReference>
<dbReference type="Gene3D" id="3.30.450.180">
    <property type="match status" value="1"/>
</dbReference>
<proteinExistence type="predicted"/>
<accession>A0ABW5GV14</accession>
<dbReference type="Gene3D" id="1.10.260.40">
    <property type="entry name" value="lambda repressor-like DNA-binding domains"/>
    <property type="match status" value="1"/>
</dbReference>
<gene>
    <name evidence="3" type="ORF">ACFSYJ_38940</name>
</gene>
<evidence type="ECO:0000256" key="1">
    <source>
        <dbReference type="SAM" id="MobiDB-lite"/>
    </source>
</evidence>
<organism evidence="3 4">
    <name type="scientific">Amycolatopsis samaneae</name>
    <dbReference type="NCBI Taxonomy" id="664691"/>
    <lineage>
        <taxon>Bacteria</taxon>
        <taxon>Bacillati</taxon>
        <taxon>Actinomycetota</taxon>
        <taxon>Actinomycetes</taxon>
        <taxon>Pseudonocardiales</taxon>
        <taxon>Pseudonocardiaceae</taxon>
        <taxon>Amycolatopsis</taxon>
    </lineage>
</organism>
<evidence type="ECO:0000259" key="2">
    <source>
        <dbReference type="PROSITE" id="PS50943"/>
    </source>
</evidence>
<dbReference type="InterPro" id="IPR041413">
    <property type="entry name" value="MLTR_LBD"/>
</dbReference>
<dbReference type="SMART" id="SM00530">
    <property type="entry name" value="HTH_XRE"/>
    <property type="match status" value="1"/>
</dbReference>
<dbReference type="InterPro" id="IPR001387">
    <property type="entry name" value="Cro/C1-type_HTH"/>
</dbReference>